<evidence type="ECO:0000313" key="2">
    <source>
        <dbReference type="Proteomes" id="UP000486351"/>
    </source>
</evidence>
<name>A0A6G0SLA6_9STRA</name>
<accession>A0A6G0SLA6</accession>
<sequence>MPLGLWYVVMVAATARRASRCPGRRSRSATRAFMTHIFYRCTTSLCYEPQLLS</sequence>
<gene>
    <name evidence="1" type="ORF">PF008_g1016</name>
</gene>
<comment type="caution">
    <text evidence="1">The sequence shown here is derived from an EMBL/GenBank/DDBJ whole genome shotgun (WGS) entry which is preliminary data.</text>
</comment>
<dbReference type="AlphaFoldDB" id="A0A6G0SLA6"/>
<dbReference type="Proteomes" id="UP000486351">
    <property type="component" value="Unassembled WGS sequence"/>
</dbReference>
<reference evidence="1 2" key="1">
    <citation type="submission" date="2018-09" db="EMBL/GenBank/DDBJ databases">
        <title>Genomic investigation of the strawberry pathogen Phytophthora fragariae indicates pathogenicity is determined by transcriptional variation in three key races.</title>
        <authorList>
            <person name="Adams T.M."/>
            <person name="Armitage A.D."/>
            <person name="Sobczyk M.K."/>
            <person name="Bates H.J."/>
            <person name="Dunwell J.M."/>
            <person name="Nellist C.F."/>
            <person name="Harrison R.J."/>
        </authorList>
    </citation>
    <scope>NUCLEOTIDE SEQUENCE [LARGE SCALE GENOMIC DNA]</scope>
    <source>
        <strain evidence="1 2">NOV-77</strain>
    </source>
</reference>
<dbReference type="EMBL" id="QXFY01000023">
    <property type="protein sequence ID" value="KAE9361474.1"/>
    <property type="molecule type" value="Genomic_DNA"/>
</dbReference>
<evidence type="ECO:0000313" key="1">
    <source>
        <dbReference type="EMBL" id="KAE9361474.1"/>
    </source>
</evidence>
<organism evidence="1 2">
    <name type="scientific">Phytophthora fragariae</name>
    <dbReference type="NCBI Taxonomy" id="53985"/>
    <lineage>
        <taxon>Eukaryota</taxon>
        <taxon>Sar</taxon>
        <taxon>Stramenopiles</taxon>
        <taxon>Oomycota</taxon>
        <taxon>Peronosporomycetes</taxon>
        <taxon>Peronosporales</taxon>
        <taxon>Peronosporaceae</taxon>
        <taxon>Phytophthora</taxon>
    </lineage>
</organism>
<proteinExistence type="predicted"/>
<protein>
    <submittedName>
        <fullName evidence="1">Uncharacterized protein</fullName>
    </submittedName>
</protein>